<sequence length="527" mass="61691">MSVKYYIDWEEILLNWINKCGVSICYQYLKSKNPHAKETLILIHGIGLDLHSWDDVIPYFQKNFHILRYDLRGHGESDAGIKQRNTEVLYHDLVFLIESLHISSYHIIAQGFGGMVGIYFASRYQGNLQSLILIGVPIYYPKKLANQVIQKRKEEVKGSPSMLKLGEQLIEKICYQLSDEKKHILLNSYNKVRPEVYFDLFNLDILNTTVADFQRINIPILMLSGSEDEIYPPEFNIAGLCFNQKARYLSIPDASFLIQMDEPKLTADWIKQFIEKSKSKNFSGHKDSYLEDLRTQLYTEIGGLLNRKKDGVSDVNELQVNMLDGFKVYINGKKLQDGWGRRKAKQILCYLVIHQSSTRDELCDVFWPDVHLEKARNRLRVSLHYLKSMLDRYSNSDCVPLLGTNREHVFLHGEVHSDIQSYLKMMKEAQSVESEERKYQYFTQIMMSETEKVLPGLYEECFLNLRTWLEKEWLNISLYLADKYEKQGNIENTIHYLEIALKYIINGREELNQRLIKMKKLRSKSSV</sequence>
<feature type="domain" description="AB hydrolase-1" evidence="3">
    <location>
        <begin position="39"/>
        <end position="136"/>
    </location>
</feature>
<dbReference type="Gene3D" id="1.10.10.10">
    <property type="entry name" value="Winged helix-like DNA-binding domain superfamily/Winged helix DNA-binding domain"/>
    <property type="match status" value="1"/>
</dbReference>
<dbReference type="SUPFAM" id="SSF53474">
    <property type="entry name" value="alpha/beta-Hydrolases"/>
    <property type="match status" value="1"/>
</dbReference>
<proteinExistence type="predicted"/>
<evidence type="ECO:0000313" key="5">
    <source>
        <dbReference type="Proteomes" id="UP000269301"/>
    </source>
</evidence>
<dbReference type="GO" id="GO:0016787">
    <property type="term" value="F:hydrolase activity"/>
    <property type="evidence" value="ECO:0007669"/>
    <property type="project" value="UniProtKB-KW"/>
</dbReference>
<dbReference type="EMBL" id="RBZP01000006">
    <property type="protein sequence ID" value="RKQ33576.1"/>
    <property type="molecule type" value="Genomic_DNA"/>
</dbReference>
<evidence type="ECO:0000259" key="3">
    <source>
        <dbReference type="Pfam" id="PF00561"/>
    </source>
</evidence>
<dbReference type="PRINTS" id="PR00111">
    <property type="entry name" value="ABHYDROLASE"/>
</dbReference>
<dbReference type="InterPro" id="IPR050266">
    <property type="entry name" value="AB_hydrolase_sf"/>
</dbReference>
<accession>A0A495A2L6</accession>
<dbReference type="GO" id="GO:0006355">
    <property type="term" value="P:regulation of DNA-templated transcription"/>
    <property type="evidence" value="ECO:0007669"/>
    <property type="project" value="InterPro"/>
</dbReference>
<gene>
    <name evidence="4" type="ORF">D8M06_10235</name>
</gene>
<dbReference type="Pfam" id="PF00561">
    <property type="entry name" value="Abhydrolase_1"/>
    <property type="match status" value="1"/>
</dbReference>
<dbReference type="PANTHER" id="PTHR43798">
    <property type="entry name" value="MONOACYLGLYCEROL LIPASE"/>
    <property type="match status" value="1"/>
</dbReference>
<dbReference type="InterPro" id="IPR029058">
    <property type="entry name" value="AB_hydrolase_fold"/>
</dbReference>
<dbReference type="InterPro" id="IPR036388">
    <property type="entry name" value="WH-like_DNA-bd_sf"/>
</dbReference>
<dbReference type="GO" id="GO:0003677">
    <property type="term" value="F:DNA binding"/>
    <property type="evidence" value="ECO:0007669"/>
    <property type="project" value="InterPro"/>
</dbReference>
<dbReference type="Proteomes" id="UP000269301">
    <property type="component" value="Unassembled WGS sequence"/>
</dbReference>
<evidence type="ECO:0000256" key="2">
    <source>
        <dbReference type="ARBA" id="ARBA00023163"/>
    </source>
</evidence>
<dbReference type="Gene3D" id="3.40.50.1820">
    <property type="entry name" value="alpha/beta hydrolase"/>
    <property type="match status" value="1"/>
</dbReference>
<comment type="caution">
    <text evidence="4">The sequence shown here is derived from an EMBL/GenBank/DDBJ whole genome shotgun (WGS) entry which is preliminary data.</text>
</comment>
<evidence type="ECO:0000256" key="1">
    <source>
        <dbReference type="ARBA" id="ARBA00023015"/>
    </source>
</evidence>
<keyword evidence="5" id="KW-1185">Reference proteome</keyword>
<protein>
    <submittedName>
        <fullName evidence="4">Alpha/beta hydrolase</fullName>
    </submittedName>
</protein>
<dbReference type="InterPro" id="IPR016032">
    <property type="entry name" value="Sig_transdc_resp-reg_C-effctor"/>
</dbReference>
<keyword evidence="2" id="KW-0804">Transcription</keyword>
<reference evidence="4 5" key="1">
    <citation type="journal article" date="2016" name="Int. J. Syst. Evol. Microbiol.">
        <title>Oceanobacillus halophilus sp. nov., a novel moderately halophilic bacterium from a hypersaline lake.</title>
        <authorList>
            <person name="Amoozegar M.A."/>
            <person name="Bagheri M."/>
            <person name="Makhdoumi A."/>
            <person name="Nikou M.M."/>
            <person name="Fazeli S.A.S."/>
            <person name="Schumann P."/>
            <person name="Sproer C."/>
            <person name="Sanchez-Porro C."/>
            <person name="Ventosa A."/>
        </authorList>
    </citation>
    <scope>NUCLEOTIDE SEQUENCE [LARGE SCALE GENOMIC DNA]</scope>
    <source>
        <strain evidence="4 5">DSM 23996</strain>
    </source>
</reference>
<evidence type="ECO:0000313" key="4">
    <source>
        <dbReference type="EMBL" id="RKQ33576.1"/>
    </source>
</evidence>
<dbReference type="AlphaFoldDB" id="A0A495A2L6"/>
<name>A0A495A2L6_9BACI</name>
<keyword evidence="4" id="KW-0378">Hydrolase</keyword>
<dbReference type="InterPro" id="IPR000073">
    <property type="entry name" value="AB_hydrolase_1"/>
</dbReference>
<keyword evidence="1" id="KW-0805">Transcription regulation</keyword>
<organism evidence="4 5">
    <name type="scientific">Oceanobacillus halophilus</name>
    <dbReference type="NCBI Taxonomy" id="930130"/>
    <lineage>
        <taxon>Bacteria</taxon>
        <taxon>Bacillati</taxon>
        <taxon>Bacillota</taxon>
        <taxon>Bacilli</taxon>
        <taxon>Bacillales</taxon>
        <taxon>Bacillaceae</taxon>
        <taxon>Oceanobacillus</taxon>
    </lineage>
</organism>
<dbReference type="SUPFAM" id="SSF46894">
    <property type="entry name" value="C-terminal effector domain of the bipartite response regulators"/>
    <property type="match status" value="1"/>
</dbReference>